<accession>A0AA39LWE2</accession>
<evidence type="ECO:0000256" key="3">
    <source>
        <dbReference type="SAM" id="SignalP"/>
    </source>
</evidence>
<protein>
    <recommendedName>
        <fullName evidence="4">C-type lectin domain-containing protein</fullName>
    </recommendedName>
</protein>
<dbReference type="CDD" id="cd00037">
    <property type="entry name" value="CLECT"/>
    <property type="match status" value="2"/>
</dbReference>
<dbReference type="InterPro" id="IPR001304">
    <property type="entry name" value="C-type_lectin-like"/>
</dbReference>
<keyword evidence="1" id="KW-1015">Disulfide bond</keyword>
<dbReference type="InterPro" id="IPR016187">
    <property type="entry name" value="CTDL_fold"/>
</dbReference>
<dbReference type="AlphaFoldDB" id="A0AA39LWE2"/>
<feature type="chain" id="PRO_5041429869" description="C-type lectin domain-containing protein" evidence="3">
    <location>
        <begin position="19"/>
        <end position="333"/>
    </location>
</feature>
<gene>
    <name evidence="5" type="ORF">QR680_006016</name>
</gene>
<keyword evidence="3" id="KW-0732">Signal</keyword>
<feature type="domain" description="C-type lectin" evidence="4">
    <location>
        <begin position="29"/>
        <end position="152"/>
    </location>
</feature>
<name>A0AA39LWE2_9BILA</name>
<feature type="domain" description="C-type lectin" evidence="4">
    <location>
        <begin position="216"/>
        <end position="330"/>
    </location>
</feature>
<dbReference type="InterPro" id="IPR016186">
    <property type="entry name" value="C-type_lectin-like/link_sf"/>
</dbReference>
<dbReference type="Pfam" id="PF00059">
    <property type="entry name" value="Lectin_C"/>
    <property type="match status" value="2"/>
</dbReference>
<evidence type="ECO:0000313" key="6">
    <source>
        <dbReference type="Proteomes" id="UP001175271"/>
    </source>
</evidence>
<organism evidence="5 6">
    <name type="scientific">Steinernema hermaphroditum</name>
    <dbReference type="NCBI Taxonomy" id="289476"/>
    <lineage>
        <taxon>Eukaryota</taxon>
        <taxon>Metazoa</taxon>
        <taxon>Ecdysozoa</taxon>
        <taxon>Nematoda</taxon>
        <taxon>Chromadorea</taxon>
        <taxon>Rhabditida</taxon>
        <taxon>Tylenchina</taxon>
        <taxon>Panagrolaimomorpha</taxon>
        <taxon>Strongyloidoidea</taxon>
        <taxon>Steinernematidae</taxon>
        <taxon>Steinernema</taxon>
    </lineage>
</organism>
<evidence type="ECO:0000256" key="2">
    <source>
        <dbReference type="SAM" id="MobiDB-lite"/>
    </source>
</evidence>
<dbReference type="SUPFAM" id="SSF56436">
    <property type="entry name" value="C-type lectin-like"/>
    <property type="match status" value="2"/>
</dbReference>
<reference evidence="5" key="1">
    <citation type="submission" date="2023-06" db="EMBL/GenBank/DDBJ databases">
        <title>Genomic analysis of the entomopathogenic nematode Steinernema hermaphroditum.</title>
        <authorList>
            <person name="Schwarz E.M."/>
            <person name="Heppert J.K."/>
            <person name="Baniya A."/>
            <person name="Schwartz H.T."/>
            <person name="Tan C.-H."/>
            <person name="Antoshechkin I."/>
            <person name="Sternberg P.W."/>
            <person name="Goodrich-Blair H."/>
            <person name="Dillman A.R."/>
        </authorList>
    </citation>
    <scope>NUCLEOTIDE SEQUENCE</scope>
    <source>
        <strain evidence="5">PS9179</strain>
        <tissue evidence="5">Whole animal</tissue>
    </source>
</reference>
<keyword evidence="6" id="KW-1185">Reference proteome</keyword>
<comment type="caution">
    <text evidence="5">The sequence shown here is derived from an EMBL/GenBank/DDBJ whole genome shotgun (WGS) entry which is preliminary data.</text>
</comment>
<evidence type="ECO:0000259" key="4">
    <source>
        <dbReference type="PROSITE" id="PS50041"/>
    </source>
</evidence>
<sequence length="333" mass="37539">MRLLLTALLFLSPLAIQAIPRTTCENARVGDHCFQVQSQLATFSEAQQFCQTLGGNLSSIRDEYENMIVSHITYTLIHDGLKAGLFWIGGQFTNSRWVWRDGKPLTFQNFAKISDLKKPAFPCLSINGTEGINYKATWVPSVCDQKAPFVCEIVLRRTTKATTATTTTKPTTTTATTTTTLKPTTTTTTEKPTTTTTEEPTTTTPASCEGQTQPCFNGNLYIVNRHELTWEDAEQFCYNQNGHLSSIHSKEEADFVATQMKEANVFDLWIGGQRYEGKFHWVDNSAWDYTDYSIGQPNDVSINKCLEIFDASFKKWMNYDCDREYASICKIPL</sequence>
<dbReference type="Gene3D" id="3.10.100.10">
    <property type="entry name" value="Mannose-Binding Protein A, subunit A"/>
    <property type="match status" value="2"/>
</dbReference>
<dbReference type="PROSITE" id="PS00615">
    <property type="entry name" value="C_TYPE_LECTIN_1"/>
    <property type="match status" value="1"/>
</dbReference>
<dbReference type="EMBL" id="JAUCMV010000003">
    <property type="protein sequence ID" value="KAK0412068.1"/>
    <property type="molecule type" value="Genomic_DNA"/>
</dbReference>
<evidence type="ECO:0000313" key="5">
    <source>
        <dbReference type="EMBL" id="KAK0412068.1"/>
    </source>
</evidence>
<dbReference type="Proteomes" id="UP001175271">
    <property type="component" value="Unassembled WGS sequence"/>
</dbReference>
<evidence type="ECO:0000256" key="1">
    <source>
        <dbReference type="ARBA" id="ARBA00023157"/>
    </source>
</evidence>
<dbReference type="InterPro" id="IPR018378">
    <property type="entry name" value="C-type_lectin_CS"/>
</dbReference>
<feature type="compositionally biased region" description="Low complexity" evidence="2">
    <location>
        <begin position="163"/>
        <end position="206"/>
    </location>
</feature>
<dbReference type="PANTHER" id="PTHR22803">
    <property type="entry name" value="MANNOSE, PHOSPHOLIPASE, LECTIN RECEPTOR RELATED"/>
    <property type="match status" value="1"/>
</dbReference>
<dbReference type="InterPro" id="IPR050111">
    <property type="entry name" value="C-type_lectin/snaclec_domain"/>
</dbReference>
<dbReference type="SMART" id="SM00034">
    <property type="entry name" value="CLECT"/>
    <property type="match status" value="2"/>
</dbReference>
<dbReference type="PROSITE" id="PS50041">
    <property type="entry name" value="C_TYPE_LECTIN_2"/>
    <property type="match status" value="2"/>
</dbReference>
<proteinExistence type="predicted"/>
<feature type="signal peptide" evidence="3">
    <location>
        <begin position="1"/>
        <end position="18"/>
    </location>
</feature>
<feature type="region of interest" description="Disordered" evidence="2">
    <location>
        <begin position="163"/>
        <end position="209"/>
    </location>
</feature>